<evidence type="ECO:0000256" key="11">
    <source>
        <dbReference type="ARBA" id="ARBA00023136"/>
    </source>
</evidence>
<keyword evidence="4 12" id="KW-0813">Transport</keyword>
<geneLocation type="mitochondrion" evidence="14"/>
<name>A0AB39A582_9HEMI</name>
<gene>
    <name evidence="14" type="primary">ATP8</name>
</gene>
<evidence type="ECO:0000256" key="5">
    <source>
        <dbReference type="ARBA" id="ARBA00022547"/>
    </source>
</evidence>
<evidence type="ECO:0000256" key="7">
    <source>
        <dbReference type="ARBA" id="ARBA00022781"/>
    </source>
</evidence>
<dbReference type="Pfam" id="PF00895">
    <property type="entry name" value="ATP-synt_8"/>
    <property type="match status" value="1"/>
</dbReference>
<dbReference type="GO" id="GO:0015986">
    <property type="term" value="P:proton motive force-driven ATP synthesis"/>
    <property type="evidence" value="ECO:0007669"/>
    <property type="project" value="InterPro"/>
</dbReference>
<accession>A0AB39A582</accession>
<comment type="similarity">
    <text evidence="2 12">Belongs to the ATPase protein 8 family.</text>
</comment>
<evidence type="ECO:0000256" key="10">
    <source>
        <dbReference type="ARBA" id="ARBA00023128"/>
    </source>
</evidence>
<dbReference type="GO" id="GO:0015078">
    <property type="term" value="F:proton transmembrane transporter activity"/>
    <property type="evidence" value="ECO:0007669"/>
    <property type="project" value="InterPro"/>
</dbReference>
<proteinExistence type="inferred from homology"/>
<evidence type="ECO:0000256" key="9">
    <source>
        <dbReference type="ARBA" id="ARBA00023065"/>
    </source>
</evidence>
<feature type="transmembrane region" description="Helical" evidence="13">
    <location>
        <begin position="6"/>
        <end position="31"/>
    </location>
</feature>
<keyword evidence="9 12" id="KW-0406">Ion transport</keyword>
<keyword evidence="11 13" id="KW-0472">Membrane</keyword>
<organism evidence="14">
    <name type="scientific">Chudania sinica</name>
    <dbReference type="NCBI Taxonomy" id="3237924"/>
    <lineage>
        <taxon>Eukaryota</taxon>
        <taxon>Metazoa</taxon>
        <taxon>Ecdysozoa</taxon>
        <taxon>Arthropoda</taxon>
        <taxon>Hexapoda</taxon>
        <taxon>Insecta</taxon>
        <taxon>Pterygota</taxon>
        <taxon>Neoptera</taxon>
        <taxon>Paraneoptera</taxon>
        <taxon>Hemiptera</taxon>
        <taxon>Auchenorrhyncha</taxon>
        <taxon>Membracoidea</taxon>
        <taxon>Cicadellidae</taxon>
        <taxon>Evacanthinae</taxon>
        <taxon>Nirvanini</taxon>
        <taxon>Chudania</taxon>
    </lineage>
</organism>
<evidence type="ECO:0000313" key="14">
    <source>
        <dbReference type="EMBL" id="XDE76187.1"/>
    </source>
</evidence>
<keyword evidence="5 12" id="KW-0138">CF(0)</keyword>
<reference evidence="14" key="1">
    <citation type="submission" date="2024-07" db="EMBL/GenBank/DDBJ databases">
        <authorList>
            <person name="Wang W."/>
            <person name="Jiang S."/>
            <person name="Liu Y."/>
        </authorList>
    </citation>
    <scope>NUCLEOTIDE SEQUENCE</scope>
    <source>
        <tissue evidence="14">Muscles tissue</tissue>
    </source>
</reference>
<evidence type="ECO:0000256" key="12">
    <source>
        <dbReference type="RuleBase" id="RU003661"/>
    </source>
</evidence>
<evidence type="ECO:0000256" key="8">
    <source>
        <dbReference type="ARBA" id="ARBA00022989"/>
    </source>
</evidence>
<dbReference type="AlphaFoldDB" id="A0AB39A582"/>
<dbReference type="EMBL" id="PQ068593">
    <property type="protein sequence ID" value="XDE76187.1"/>
    <property type="molecule type" value="Genomic_DNA"/>
</dbReference>
<keyword evidence="10 12" id="KW-0496">Mitochondrion</keyword>
<keyword evidence="6 12" id="KW-0812">Transmembrane</keyword>
<dbReference type="GO" id="GO:0045259">
    <property type="term" value="C:proton-transporting ATP synthase complex"/>
    <property type="evidence" value="ECO:0007669"/>
    <property type="project" value="UniProtKB-KW"/>
</dbReference>
<sequence length="50" mass="6472">MPQMSPMWWMLLMMYFIVILIIFNSIIYFNLKYFMNKSNKYMFKNMNWKW</sequence>
<dbReference type="InterPro" id="IPR001421">
    <property type="entry name" value="ATP8_metazoa"/>
</dbReference>
<evidence type="ECO:0000256" key="13">
    <source>
        <dbReference type="SAM" id="Phobius"/>
    </source>
</evidence>
<evidence type="ECO:0000256" key="4">
    <source>
        <dbReference type="ARBA" id="ARBA00022448"/>
    </source>
</evidence>
<keyword evidence="8 13" id="KW-1133">Transmembrane helix</keyword>
<comment type="subunit">
    <text evidence="3">F-type ATPases have 2 components, CF(1) - the catalytic core - and CF(0) - the membrane proton channel.</text>
</comment>
<evidence type="ECO:0000256" key="2">
    <source>
        <dbReference type="ARBA" id="ARBA00008892"/>
    </source>
</evidence>
<keyword evidence="7 12" id="KW-0375">Hydrogen ion transport</keyword>
<dbReference type="GO" id="GO:0031966">
    <property type="term" value="C:mitochondrial membrane"/>
    <property type="evidence" value="ECO:0007669"/>
    <property type="project" value="UniProtKB-SubCell"/>
</dbReference>
<comment type="subcellular location">
    <subcellularLocation>
        <location evidence="1 12">Mitochondrion membrane</location>
        <topology evidence="1 12">Single-pass membrane protein</topology>
    </subcellularLocation>
</comment>
<protein>
    <recommendedName>
        <fullName evidence="12">ATP synthase complex subunit 8</fullName>
    </recommendedName>
</protein>
<evidence type="ECO:0000256" key="6">
    <source>
        <dbReference type="ARBA" id="ARBA00022692"/>
    </source>
</evidence>
<evidence type="ECO:0000256" key="1">
    <source>
        <dbReference type="ARBA" id="ARBA00004304"/>
    </source>
</evidence>
<evidence type="ECO:0000256" key="3">
    <source>
        <dbReference type="ARBA" id="ARBA00011291"/>
    </source>
</evidence>